<name>A0ABP0CJ54_9PEZI</name>
<feature type="region of interest" description="Disordered" evidence="1">
    <location>
        <begin position="357"/>
        <end position="410"/>
    </location>
</feature>
<reference evidence="3 4" key="1">
    <citation type="submission" date="2024-01" db="EMBL/GenBank/DDBJ databases">
        <authorList>
            <person name="Allen C."/>
            <person name="Tagirdzhanova G."/>
        </authorList>
    </citation>
    <scope>NUCLEOTIDE SEQUENCE [LARGE SCALE GENOMIC DNA]</scope>
</reference>
<keyword evidence="4" id="KW-1185">Reference proteome</keyword>
<comment type="caution">
    <text evidence="3">The sequence shown here is derived from an EMBL/GenBank/DDBJ whole genome shotgun (WGS) entry which is preliminary data.</text>
</comment>
<proteinExistence type="predicted"/>
<feature type="chain" id="PRO_5045399600" evidence="2">
    <location>
        <begin position="23"/>
        <end position="493"/>
    </location>
</feature>
<dbReference type="Proteomes" id="UP001642482">
    <property type="component" value="Unassembled WGS sequence"/>
</dbReference>
<feature type="region of interest" description="Disordered" evidence="1">
    <location>
        <begin position="295"/>
        <end position="334"/>
    </location>
</feature>
<dbReference type="EMBL" id="CAWUHD010000100">
    <property type="protein sequence ID" value="CAK7231209.1"/>
    <property type="molecule type" value="Genomic_DNA"/>
</dbReference>
<organism evidence="3 4">
    <name type="scientific">Sporothrix eucalyptigena</name>
    <dbReference type="NCBI Taxonomy" id="1812306"/>
    <lineage>
        <taxon>Eukaryota</taxon>
        <taxon>Fungi</taxon>
        <taxon>Dikarya</taxon>
        <taxon>Ascomycota</taxon>
        <taxon>Pezizomycotina</taxon>
        <taxon>Sordariomycetes</taxon>
        <taxon>Sordariomycetidae</taxon>
        <taxon>Ophiostomatales</taxon>
        <taxon>Ophiostomataceae</taxon>
        <taxon>Sporothrix</taxon>
    </lineage>
</organism>
<feature type="compositionally biased region" description="Polar residues" evidence="1">
    <location>
        <begin position="306"/>
        <end position="315"/>
    </location>
</feature>
<dbReference type="Pfam" id="PF14273">
    <property type="entry name" value="DUF4360"/>
    <property type="match status" value="1"/>
</dbReference>
<keyword evidence="2" id="KW-0732">Signal</keyword>
<feature type="compositionally biased region" description="Low complexity" evidence="1">
    <location>
        <begin position="322"/>
        <end position="334"/>
    </location>
</feature>
<accession>A0ABP0CJ54</accession>
<protein>
    <submittedName>
        <fullName evidence="3">Uncharacterized protein</fullName>
    </submittedName>
</protein>
<dbReference type="InterPro" id="IPR025649">
    <property type="entry name" value="DUF4360"/>
</dbReference>
<evidence type="ECO:0000256" key="1">
    <source>
        <dbReference type="SAM" id="MobiDB-lite"/>
    </source>
</evidence>
<evidence type="ECO:0000313" key="4">
    <source>
        <dbReference type="Proteomes" id="UP001642482"/>
    </source>
</evidence>
<evidence type="ECO:0000313" key="3">
    <source>
        <dbReference type="EMBL" id="CAK7231209.1"/>
    </source>
</evidence>
<gene>
    <name evidence="3" type="ORF">SEUCBS140593_007848</name>
</gene>
<sequence>MLPQTRKTSLALLAVVATGAYGAQNDGISLEPPLLPKVTKLSFSGVGCPPGTANATWSTANWSDWIISLHDLNLEAVSGAHGANRPPPLSTCMVHAEFSQASPGWQLALEAVSIRGYAALSSGSSLSAEVSVAWEAAAPVSKNIAAAPVAGAQAGTSASRNISLTNSRPTDEASAMGALLDFSSVPAWSECTTTTSTALGNLNLNLTFGVHVPANATGAYAAFGGLADDGYGEILASPAVVQRLQWTWRACTAPVIPVGSTTFFPKPKTTSSSVSNSTSTVAVTATAKNVTTTWTTTATPKPFPPFSNSTLSSHPAPTARPTGGSSSSATWTASKSLNETVTKTTLTTKTITTTTTTSSTWTSASSARTTTQTTSEKTTSVVVPTMTPTTSEPHWTTTTTQDSPSSYGSTFTTSMTGTSFSFSFIDDDTTTTTTTSVPTTSTAVFTAPSSSWHNSTTTSSWINATSTYTGTNGTGAGSRVTGTIRPVPLETQK</sequence>
<feature type="signal peptide" evidence="2">
    <location>
        <begin position="1"/>
        <end position="22"/>
    </location>
</feature>
<feature type="region of interest" description="Disordered" evidence="1">
    <location>
        <begin position="470"/>
        <end position="493"/>
    </location>
</feature>
<evidence type="ECO:0000256" key="2">
    <source>
        <dbReference type="SAM" id="SignalP"/>
    </source>
</evidence>